<sequence>MTNLILPQLISCDEAGFTGNRLLDNQQTHFAYASVTIGNDEAASLIEGLRKSYRLQGPELKAFKLLKHDRGRGAIFDLLQRMEGRFLTTVYDKKLCLATKLFEYIYEPVLQENNALFYRNDLHRFVATYLYMQMVASGAGVNTLVSEFEAFMRSLNPADAPSAFGHGGEEQFDMLLEPIMTFARCFNVVIARETRDLRGIGEHAKWVLELSISALASHLRHWGERFPLLKVVCDDSKPLRAQTDVLNVMINRPRISYFGGFGRQRPMTWNMSRPISFASSLSIPAIQIADVVAGVSTAVVAHADDPELACFFPVIQAHLGEECILPDMSIIDLDGDNAPVNLVVLQELARRAENWEDPLEGMGYFYELARRDLPRFRSMCRGSD</sequence>
<dbReference type="Pfam" id="PF12686">
    <property type="entry name" value="DUF3800"/>
    <property type="match status" value="1"/>
</dbReference>
<gene>
    <name evidence="1" type="ORF">F9L04_18375</name>
</gene>
<accession>A0A6L3Z217</accession>
<dbReference type="EMBL" id="WBWS01000020">
    <property type="protein sequence ID" value="KAB2765749.1"/>
    <property type="molecule type" value="Genomic_DNA"/>
</dbReference>
<reference evidence="1 2" key="1">
    <citation type="submission" date="2019-09" db="EMBL/GenBank/DDBJ databases">
        <title>Taxonomic organization of the family Brucellaceae based on a phylogenomic approach.</title>
        <authorList>
            <person name="Leclercq S."/>
            <person name="Cloeckaert A."/>
            <person name="Zygmunt M.S."/>
        </authorList>
    </citation>
    <scope>NUCLEOTIDE SEQUENCE [LARGE SCALE GENOMIC DNA]</scope>
    <source>
        <strain evidence="1 2">LMG 3313</strain>
    </source>
</reference>
<name>A0A6L3Z217_BRUAN</name>
<evidence type="ECO:0000313" key="1">
    <source>
        <dbReference type="EMBL" id="KAB2765749.1"/>
    </source>
</evidence>
<organism evidence="1 2">
    <name type="scientific">Brucella anthropi</name>
    <name type="common">Ochrobactrum anthropi</name>
    <dbReference type="NCBI Taxonomy" id="529"/>
    <lineage>
        <taxon>Bacteria</taxon>
        <taxon>Pseudomonadati</taxon>
        <taxon>Pseudomonadota</taxon>
        <taxon>Alphaproteobacteria</taxon>
        <taxon>Hyphomicrobiales</taxon>
        <taxon>Brucellaceae</taxon>
        <taxon>Brucella/Ochrobactrum group</taxon>
        <taxon>Brucella</taxon>
    </lineage>
</organism>
<dbReference type="InterPro" id="IPR024524">
    <property type="entry name" value="DUF3800"/>
</dbReference>
<dbReference type="RefSeq" id="WP_151664013.1">
    <property type="nucleotide sequence ID" value="NZ_WBWS01000020.1"/>
</dbReference>
<protein>
    <submittedName>
        <fullName evidence="1">DUF3800 domain-containing protein</fullName>
    </submittedName>
</protein>
<proteinExistence type="predicted"/>
<dbReference type="Proteomes" id="UP000481876">
    <property type="component" value="Unassembled WGS sequence"/>
</dbReference>
<evidence type="ECO:0000313" key="2">
    <source>
        <dbReference type="Proteomes" id="UP000481876"/>
    </source>
</evidence>
<dbReference type="AlphaFoldDB" id="A0A6L3Z217"/>
<comment type="caution">
    <text evidence="1">The sequence shown here is derived from an EMBL/GenBank/DDBJ whole genome shotgun (WGS) entry which is preliminary data.</text>
</comment>